<evidence type="ECO:0000313" key="1">
    <source>
        <dbReference type="EMBL" id="ETI61302.1"/>
    </source>
</evidence>
<comment type="caution">
    <text evidence="1">The sequence shown here is derived from an EMBL/GenBank/DDBJ whole genome shotgun (WGS) entry which is preliminary data.</text>
</comment>
<proteinExistence type="predicted"/>
<dbReference type="EMBL" id="AYOZ01000008">
    <property type="protein sequence ID" value="ETI61302.1"/>
    <property type="molecule type" value="Genomic_DNA"/>
</dbReference>
<organism evidence="1 2">
    <name type="scientific">Marinomonas profundimaris</name>
    <dbReference type="NCBI Taxonomy" id="1208321"/>
    <lineage>
        <taxon>Bacteria</taxon>
        <taxon>Pseudomonadati</taxon>
        <taxon>Pseudomonadota</taxon>
        <taxon>Gammaproteobacteria</taxon>
        <taxon>Oceanospirillales</taxon>
        <taxon>Oceanospirillaceae</taxon>
        <taxon>Marinomonas</taxon>
    </lineage>
</organism>
<evidence type="ECO:0000313" key="2">
    <source>
        <dbReference type="Proteomes" id="UP000018857"/>
    </source>
</evidence>
<gene>
    <name evidence="1" type="ORF">D104_06255</name>
</gene>
<protein>
    <submittedName>
        <fullName evidence="1">NTPase</fullName>
    </submittedName>
</protein>
<sequence length="418" mass="48121">MRSVYRYTSTLSFHFTLLKGKSVFEVNPVDLIAIECLRVFEPDVYKEIARSKEIFTKNGSDRYGRSEDSTAALINGILDKATPDKREVVKEMVEQLFPTIEWALGGTHYSGDFARTWLREMRVCHPSNFDKYFQFSIPSGELSNSDLQEMLSLTADSDRFSSFILSLKERGILKNALSQFESFTDEIPLENGRAYIKGILDFGDYVDHESTGFTMFSSNTHAVRLAVWFLRRIDDLEERGRLLLECFKASNGISIVEHILQGDDNRREKSDADQILQDGEFEQLKAEFVKKLDEMSENSPSELLSHEHLVSFLYRWKRWGDENKVIDWLKLQTQTAEGCITILKKFVGKSSSQAMGDYVVKITTYIKLENIENFLEIAPIQEKIRNLDEAKLDSEAQEALKAFQDALQKREKGITDDW</sequence>
<keyword evidence="2" id="KW-1185">Reference proteome</keyword>
<dbReference type="eggNOG" id="COG4928">
    <property type="taxonomic scope" value="Bacteria"/>
</dbReference>
<accession>W1RWH6</accession>
<dbReference type="Proteomes" id="UP000018857">
    <property type="component" value="Unassembled WGS sequence"/>
</dbReference>
<dbReference type="AlphaFoldDB" id="W1RWH6"/>
<reference evidence="1 2" key="1">
    <citation type="journal article" date="2014" name="Genome Announc.">
        <title>Draft Genome Sequence of Marinomonas sp. Strain D104, a Polycyclic Aromatic Hydrocarbon-Degrading Bacterium from the Deep-Sea Sediment of the Arctic Ocean.</title>
        <authorList>
            <person name="Dong C."/>
            <person name="Bai X."/>
            <person name="Lai Q."/>
            <person name="Xie Y."/>
            <person name="Chen X."/>
            <person name="Shao Z."/>
        </authorList>
    </citation>
    <scope>NUCLEOTIDE SEQUENCE [LARGE SCALE GENOMIC DNA]</scope>
    <source>
        <strain evidence="1 2">D104</strain>
    </source>
</reference>
<dbReference type="PATRIC" id="fig|1208321.3.peg.1240"/>
<name>W1RWH6_9GAMM</name>